<feature type="compositionally biased region" description="Basic and acidic residues" evidence="5">
    <location>
        <begin position="42"/>
        <end position="51"/>
    </location>
</feature>
<dbReference type="GO" id="GO:0016020">
    <property type="term" value="C:membrane"/>
    <property type="evidence" value="ECO:0007669"/>
    <property type="project" value="UniProtKB-SubCell"/>
</dbReference>
<evidence type="ECO:0000256" key="2">
    <source>
        <dbReference type="ARBA" id="ARBA00022692"/>
    </source>
</evidence>
<dbReference type="Pfam" id="PF01694">
    <property type="entry name" value="Rhomboid"/>
    <property type="match status" value="1"/>
</dbReference>
<comment type="subcellular location">
    <subcellularLocation>
        <location evidence="1">Membrane</location>
        <topology evidence="1">Multi-pass membrane protein</topology>
    </subcellularLocation>
</comment>
<keyword evidence="4 6" id="KW-0472">Membrane</keyword>
<feature type="region of interest" description="Disordered" evidence="5">
    <location>
        <begin position="1"/>
        <end position="51"/>
    </location>
</feature>
<name>A0A2Z3JEL6_9DEIO</name>
<reference evidence="8 9" key="1">
    <citation type="submission" date="2018-05" db="EMBL/GenBank/DDBJ databases">
        <title>Complete Genome Sequence of Deinococcus sp. strain 17bor-2.</title>
        <authorList>
            <person name="Srinivasan S."/>
        </authorList>
    </citation>
    <scope>NUCLEOTIDE SEQUENCE [LARGE SCALE GENOMIC DNA]</scope>
    <source>
        <strain evidence="8 9">17bor-2</strain>
    </source>
</reference>
<gene>
    <name evidence="8" type="ORF">DKM44_10680</name>
</gene>
<evidence type="ECO:0000256" key="1">
    <source>
        <dbReference type="ARBA" id="ARBA00004141"/>
    </source>
</evidence>
<dbReference type="SUPFAM" id="SSF144091">
    <property type="entry name" value="Rhomboid-like"/>
    <property type="match status" value="1"/>
</dbReference>
<evidence type="ECO:0000256" key="4">
    <source>
        <dbReference type="ARBA" id="ARBA00023136"/>
    </source>
</evidence>
<dbReference type="GO" id="GO:0006508">
    <property type="term" value="P:proteolysis"/>
    <property type="evidence" value="ECO:0007669"/>
    <property type="project" value="UniProtKB-KW"/>
</dbReference>
<accession>A0A2Z3JEL6</accession>
<feature type="transmembrane region" description="Helical" evidence="6">
    <location>
        <begin position="232"/>
        <end position="248"/>
    </location>
</feature>
<organism evidence="8 9">
    <name type="scientific">Deinococcus irradiatisoli</name>
    <dbReference type="NCBI Taxonomy" id="2202254"/>
    <lineage>
        <taxon>Bacteria</taxon>
        <taxon>Thermotogati</taxon>
        <taxon>Deinococcota</taxon>
        <taxon>Deinococci</taxon>
        <taxon>Deinococcales</taxon>
        <taxon>Deinococcaceae</taxon>
        <taxon>Deinococcus</taxon>
    </lineage>
</organism>
<feature type="transmembrane region" description="Helical" evidence="6">
    <location>
        <begin position="176"/>
        <end position="194"/>
    </location>
</feature>
<dbReference type="GO" id="GO:0004252">
    <property type="term" value="F:serine-type endopeptidase activity"/>
    <property type="evidence" value="ECO:0007669"/>
    <property type="project" value="InterPro"/>
</dbReference>
<feature type="transmembrane region" description="Helical" evidence="6">
    <location>
        <begin position="201"/>
        <end position="220"/>
    </location>
</feature>
<dbReference type="KEGG" id="dez:DKM44_10680"/>
<feature type="domain" description="Peptidase S54 rhomboid" evidence="7">
    <location>
        <begin position="115"/>
        <end position="242"/>
    </location>
</feature>
<proteinExistence type="predicted"/>
<keyword evidence="8" id="KW-0645">Protease</keyword>
<keyword evidence="2 6" id="KW-0812">Transmembrane</keyword>
<dbReference type="PANTHER" id="PTHR43066">
    <property type="entry name" value="RHOMBOID-RELATED PROTEIN"/>
    <property type="match status" value="1"/>
</dbReference>
<evidence type="ECO:0000313" key="9">
    <source>
        <dbReference type="Proteomes" id="UP000245368"/>
    </source>
</evidence>
<dbReference type="Gene3D" id="1.20.1540.10">
    <property type="entry name" value="Rhomboid-like"/>
    <property type="match status" value="1"/>
</dbReference>
<keyword evidence="8" id="KW-0378">Hydrolase</keyword>
<dbReference type="EMBL" id="CP029494">
    <property type="protein sequence ID" value="AWN23637.1"/>
    <property type="molecule type" value="Genomic_DNA"/>
</dbReference>
<dbReference type="AlphaFoldDB" id="A0A2Z3JEL6"/>
<evidence type="ECO:0000256" key="3">
    <source>
        <dbReference type="ARBA" id="ARBA00022989"/>
    </source>
</evidence>
<evidence type="ECO:0000256" key="6">
    <source>
        <dbReference type="SAM" id="Phobius"/>
    </source>
</evidence>
<evidence type="ECO:0000259" key="7">
    <source>
        <dbReference type="Pfam" id="PF01694"/>
    </source>
</evidence>
<evidence type="ECO:0000313" key="8">
    <source>
        <dbReference type="EMBL" id="AWN23637.1"/>
    </source>
</evidence>
<sequence length="260" mass="27743">MAWPGPAAQRRAAGRRLRPDRHAAGPVAQGRLAGLHPQARPEPQRELRPRWRAAELSGPVRPGASRPPQRVRGAGLLTAALLASLWLEELSDQLVFGGHLDAYGIVPRHLSSLGHIFTAPFLHADFVHLIGNTLPLAILAFLSALGGAARFVLATLIIVVLGGGLVWLLARAGNHLGASELVFGYFGLLLASAWHERRPASLLTAGLALLLYGGALWGVLPSGGRISWESHLFGFVAGVVAAGWLRGARQPQQKKPRRLA</sequence>
<dbReference type="Proteomes" id="UP000245368">
    <property type="component" value="Chromosome"/>
</dbReference>
<keyword evidence="9" id="KW-1185">Reference proteome</keyword>
<feature type="transmembrane region" description="Helical" evidence="6">
    <location>
        <begin position="151"/>
        <end position="170"/>
    </location>
</feature>
<protein>
    <submittedName>
        <fullName evidence="8">Rhomboid family intramembrane serine protease</fullName>
    </submittedName>
</protein>
<feature type="transmembrane region" description="Helical" evidence="6">
    <location>
        <begin position="126"/>
        <end position="144"/>
    </location>
</feature>
<dbReference type="OrthoDB" id="9813074at2"/>
<evidence type="ECO:0000256" key="5">
    <source>
        <dbReference type="SAM" id="MobiDB-lite"/>
    </source>
</evidence>
<dbReference type="InterPro" id="IPR035952">
    <property type="entry name" value="Rhomboid-like_sf"/>
</dbReference>
<feature type="compositionally biased region" description="Low complexity" evidence="5">
    <location>
        <begin position="1"/>
        <end position="11"/>
    </location>
</feature>
<dbReference type="InterPro" id="IPR022764">
    <property type="entry name" value="Peptidase_S54_rhomboid_dom"/>
</dbReference>
<keyword evidence="3 6" id="KW-1133">Transmembrane helix</keyword>